<feature type="region of interest" description="Disordered" evidence="1">
    <location>
        <begin position="212"/>
        <end position="231"/>
    </location>
</feature>
<keyword evidence="3" id="KW-1185">Reference proteome</keyword>
<organism evidence="2 3">
    <name type="scientific">Cymbomonas tetramitiformis</name>
    <dbReference type="NCBI Taxonomy" id="36881"/>
    <lineage>
        <taxon>Eukaryota</taxon>
        <taxon>Viridiplantae</taxon>
        <taxon>Chlorophyta</taxon>
        <taxon>Pyramimonadophyceae</taxon>
        <taxon>Pyramimonadales</taxon>
        <taxon>Pyramimonadaceae</taxon>
        <taxon>Cymbomonas</taxon>
    </lineage>
</organism>
<dbReference type="Proteomes" id="UP001190700">
    <property type="component" value="Unassembled WGS sequence"/>
</dbReference>
<sequence>MRRLRKQREATGIAQGKKNPTPRVSGLAPGRPRSASVPRPTSAPTNSARSDPIALRGGGDPITSTEIGGATSSGLGRRDYGLPRVSQSFMRVEFGEAHPMGDMKVVGVMPAGLQSRSFDTNSPGDGGVGDRKTAYNRSSSAGVMRDGDLSARAEGGYHGVDDPHWDEGSGFSAGTQTCTLPSLSLSTLLRSVAPDAEERNVEELGLDGVGGLGPCSLVQEEGSERPGRSPRLAEVRGSSVEALSPKQPSVIPPCDDEILFAESPKEPGIPVAYRSKEARAANPDRLNLDRRQLTECCLLEGEEQLRLLNYQHNAITRISRLV</sequence>
<feature type="region of interest" description="Disordered" evidence="1">
    <location>
        <begin position="1"/>
        <end position="79"/>
    </location>
</feature>
<dbReference type="EMBL" id="LGRX02033825">
    <property type="protein sequence ID" value="KAK3239789.1"/>
    <property type="molecule type" value="Genomic_DNA"/>
</dbReference>
<evidence type="ECO:0000256" key="1">
    <source>
        <dbReference type="SAM" id="MobiDB-lite"/>
    </source>
</evidence>
<feature type="compositionally biased region" description="Polar residues" evidence="1">
    <location>
        <begin position="62"/>
        <end position="74"/>
    </location>
</feature>
<proteinExistence type="predicted"/>
<comment type="caution">
    <text evidence="2">The sequence shown here is derived from an EMBL/GenBank/DDBJ whole genome shotgun (WGS) entry which is preliminary data.</text>
</comment>
<evidence type="ECO:0000313" key="3">
    <source>
        <dbReference type="Proteomes" id="UP001190700"/>
    </source>
</evidence>
<gene>
    <name evidence="2" type="ORF">CYMTET_50308</name>
</gene>
<accession>A0AAE0BPL3</accession>
<feature type="non-terminal residue" evidence="2">
    <location>
        <position position="322"/>
    </location>
</feature>
<dbReference type="AlphaFoldDB" id="A0AAE0BPL3"/>
<feature type="region of interest" description="Disordered" evidence="1">
    <location>
        <begin position="116"/>
        <end position="173"/>
    </location>
</feature>
<name>A0AAE0BPL3_9CHLO</name>
<reference evidence="2 3" key="1">
    <citation type="journal article" date="2015" name="Genome Biol. Evol.">
        <title>Comparative Genomics of a Bacterivorous Green Alga Reveals Evolutionary Causalities and Consequences of Phago-Mixotrophic Mode of Nutrition.</title>
        <authorList>
            <person name="Burns J.A."/>
            <person name="Paasch A."/>
            <person name="Narechania A."/>
            <person name="Kim E."/>
        </authorList>
    </citation>
    <scope>NUCLEOTIDE SEQUENCE [LARGE SCALE GENOMIC DNA]</scope>
    <source>
        <strain evidence="2 3">PLY_AMNH</strain>
    </source>
</reference>
<protein>
    <submittedName>
        <fullName evidence="2">Uncharacterized protein</fullName>
    </submittedName>
</protein>
<evidence type="ECO:0000313" key="2">
    <source>
        <dbReference type="EMBL" id="KAK3239789.1"/>
    </source>
</evidence>
<feature type="compositionally biased region" description="Basic and acidic residues" evidence="1">
    <location>
        <begin position="222"/>
        <end position="231"/>
    </location>
</feature>